<sequence>MAAFPPEKTKVLQSLESDADAEISSSSASEGDTLEYDMSEDLEDTPQNICRTTLPPPSTARKRIGMQGKECIVSISGSKSLFNLQQPPMHRNTMKWKPTAHGLMAAATSKGEYRVDHCLFCSGDHKSYSCRVGIAYERKEKIIEFVPNTCDTEQITLYLPHREVVRNDRSRSRFRVVFDVSSYDVGEVSLNDYLHIGPNLYPDIFDLLRFRLYPIAFAADIKQAFLQMEFDGKDRDVSRFLFTDDSTDGYKSHQIYRFTRVLFGVNSRHFMLAATIKHHLRKYQRIYPETSEFLNNCIYVDDIIGGHQNT</sequence>
<feature type="region of interest" description="Disordered" evidence="1">
    <location>
        <begin position="1"/>
        <end position="35"/>
    </location>
</feature>
<accession>A0A4Y2S747</accession>
<gene>
    <name evidence="2" type="ORF">AVEN_39401_1</name>
</gene>
<evidence type="ECO:0000256" key="1">
    <source>
        <dbReference type="SAM" id="MobiDB-lite"/>
    </source>
</evidence>
<evidence type="ECO:0008006" key="4">
    <source>
        <dbReference type="Google" id="ProtNLM"/>
    </source>
</evidence>
<name>A0A4Y2S747_ARAVE</name>
<dbReference type="EMBL" id="BGPR01019830">
    <property type="protein sequence ID" value="GBN83050.1"/>
    <property type="molecule type" value="Genomic_DNA"/>
</dbReference>
<dbReference type="PANTHER" id="PTHR47331">
    <property type="entry name" value="PHD-TYPE DOMAIN-CONTAINING PROTEIN"/>
    <property type="match status" value="1"/>
</dbReference>
<proteinExistence type="predicted"/>
<feature type="compositionally biased region" description="Low complexity" evidence="1">
    <location>
        <begin position="22"/>
        <end position="31"/>
    </location>
</feature>
<dbReference type="PANTHER" id="PTHR47331:SF5">
    <property type="entry name" value="RIBONUCLEASE H"/>
    <property type="match status" value="1"/>
</dbReference>
<reference evidence="2 3" key="1">
    <citation type="journal article" date="2019" name="Sci. Rep.">
        <title>Orb-weaving spider Araneus ventricosus genome elucidates the spidroin gene catalogue.</title>
        <authorList>
            <person name="Kono N."/>
            <person name="Nakamura H."/>
            <person name="Ohtoshi R."/>
            <person name="Moran D.A.P."/>
            <person name="Shinohara A."/>
            <person name="Yoshida Y."/>
            <person name="Fujiwara M."/>
            <person name="Mori M."/>
            <person name="Tomita M."/>
            <person name="Arakawa K."/>
        </authorList>
    </citation>
    <scope>NUCLEOTIDE SEQUENCE [LARGE SCALE GENOMIC DNA]</scope>
</reference>
<protein>
    <recommendedName>
        <fullName evidence="4">Reverse transcriptase domain-containing protein</fullName>
    </recommendedName>
</protein>
<comment type="caution">
    <text evidence="2">The sequence shown here is derived from an EMBL/GenBank/DDBJ whole genome shotgun (WGS) entry which is preliminary data.</text>
</comment>
<dbReference type="Proteomes" id="UP000499080">
    <property type="component" value="Unassembled WGS sequence"/>
</dbReference>
<evidence type="ECO:0000313" key="2">
    <source>
        <dbReference type="EMBL" id="GBN83050.1"/>
    </source>
</evidence>
<dbReference type="InterPro" id="IPR043502">
    <property type="entry name" value="DNA/RNA_pol_sf"/>
</dbReference>
<dbReference type="GO" id="GO:0071897">
    <property type="term" value="P:DNA biosynthetic process"/>
    <property type="evidence" value="ECO:0007669"/>
    <property type="project" value="UniProtKB-ARBA"/>
</dbReference>
<evidence type="ECO:0000313" key="3">
    <source>
        <dbReference type="Proteomes" id="UP000499080"/>
    </source>
</evidence>
<keyword evidence="3" id="KW-1185">Reference proteome</keyword>
<organism evidence="2 3">
    <name type="scientific">Araneus ventricosus</name>
    <name type="common">Orbweaver spider</name>
    <name type="synonym">Epeira ventricosa</name>
    <dbReference type="NCBI Taxonomy" id="182803"/>
    <lineage>
        <taxon>Eukaryota</taxon>
        <taxon>Metazoa</taxon>
        <taxon>Ecdysozoa</taxon>
        <taxon>Arthropoda</taxon>
        <taxon>Chelicerata</taxon>
        <taxon>Arachnida</taxon>
        <taxon>Araneae</taxon>
        <taxon>Araneomorphae</taxon>
        <taxon>Entelegynae</taxon>
        <taxon>Araneoidea</taxon>
        <taxon>Araneidae</taxon>
        <taxon>Araneus</taxon>
    </lineage>
</organism>
<dbReference type="SUPFAM" id="SSF56672">
    <property type="entry name" value="DNA/RNA polymerases"/>
    <property type="match status" value="1"/>
</dbReference>
<dbReference type="AlphaFoldDB" id="A0A4Y2S747"/>